<evidence type="ECO:0000256" key="2">
    <source>
        <dbReference type="PIRSR" id="PIRSR006156-1"/>
    </source>
</evidence>
<dbReference type="GO" id="GO:0006415">
    <property type="term" value="P:translational termination"/>
    <property type="evidence" value="ECO:0007669"/>
    <property type="project" value="TreeGrafter"/>
</dbReference>
<evidence type="ECO:0000256" key="1">
    <source>
        <dbReference type="ARBA" id="ARBA00022649"/>
    </source>
</evidence>
<dbReference type="InterPro" id="IPR004386">
    <property type="entry name" value="Toxin_YafQ-like"/>
</dbReference>
<evidence type="ECO:0000313" key="3">
    <source>
        <dbReference type="EMBL" id="OGG39907.1"/>
    </source>
</evidence>
<dbReference type="Proteomes" id="UP000179014">
    <property type="component" value="Unassembled WGS sequence"/>
</dbReference>
<reference evidence="3 4" key="1">
    <citation type="journal article" date="2016" name="Nat. Commun.">
        <title>Thousands of microbial genomes shed light on interconnected biogeochemical processes in an aquifer system.</title>
        <authorList>
            <person name="Anantharaman K."/>
            <person name="Brown C.T."/>
            <person name="Hug L.A."/>
            <person name="Sharon I."/>
            <person name="Castelle C.J."/>
            <person name="Probst A.J."/>
            <person name="Thomas B.C."/>
            <person name="Singh A."/>
            <person name="Wilkins M.J."/>
            <person name="Karaoz U."/>
            <person name="Brodie E.L."/>
            <person name="Williams K.H."/>
            <person name="Hubbard S.S."/>
            <person name="Banfield J.F."/>
        </authorList>
    </citation>
    <scope>NUCLEOTIDE SEQUENCE [LARGE SCALE GENOMIC DNA]</scope>
</reference>
<dbReference type="STRING" id="1798474.A2118_00810"/>
<gene>
    <name evidence="3" type="ORF">A2118_00810</name>
</gene>
<dbReference type="InterPro" id="IPR007712">
    <property type="entry name" value="RelE/ParE_toxin"/>
</dbReference>
<dbReference type="GO" id="GO:0004521">
    <property type="term" value="F:RNA endonuclease activity"/>
    <property type="evidence" value="ECO:0007669"/>
    <property type="project" value="TreeGrafter"/>
</dbReference>
<dbReference type="PANTHER" id="PTHR40588:SF1">
    <property type="entry name" value="MRNA INTERFERASE TOXIN YAFQ"/>
    <property type="match status" value="1"/>
</dbReference>
<evidence type="ECO:0000313" key="4">
    <source>
        <dbReference type="Proteomes" id="UP000179014"/>
    </source>
</evidence>
<accession>A0A1F6BTP0</accession>
<proteinExistence type="predicted"/>
<dbReference type="SUPFAM" id="SSF143011">
    <property type="entry name" value="RelE-like"/>
    <property type="match status" value="1"/>
</dbReference>
<organism evidence="3 4">
    <name type="scientific">Candidatus Kaiserbacteria bacterium GWA2_50_9</name>
    <dbReference type="NCBI Taxonomy" id="1798474"/>
    <lineage>
        <taxon>Bacteria</taxon>
        <taxon>Candidatus Kaiseribacteriota</taxon>
    </lineage>
</organism>
<dbReference type="EMBL" id="MFKN01000037">
    <property type="protein sequence ID" value="OGG39907.1"/>
    <property type="molecule type" value="Genomic_DNA"/>
</dbReference>
<name>A0A1F6BTP0_9BACT</name>
<dbReference type="Gene3D" id="3.30.2310.20">
    <property type="entry name" value="RelE-like"/>
    <property type="match status" value="1"/>
</dbReference>
<dbReference type="NCBIfam" id="TIGR02385">
    <property type="entry name" value="RelE_StbE"/>
    <property type="match status" value="1"/>
</dbReference>
<dbReference type="InterPro" id="IPR035093">
    <property type="entry name" value="RelE/ParE_toxin_dom_sf"/>
</dbReference>
<protein>
    <recommendedName>
        <fullName evidence="5">Addiction module toxin RelE</fullName>
    </recommendedName>
</protein>
<keyword evidence="1" id="KW-1277">Toxin-antitoxin system</keyword>
<dbReference type="PIRSF" id="PIRSF006156">
    <property type="entry name" value="YafQ"/>
    <property type="match status" value="1"/>
</dbReference>
<dbReference type="Pfam" id="PF15738">
    <property type="entry name" value="YafQ_toxin"/>
    <property type="match status" value="1"/>
</dbReference>
<comment type="caution">
    <text evidence="3">The sequence shown here is derived from an EMBL/GenBank/DDBJ whole genome shotgun (WGS) entry which is preliminary data.</text>
</comment>
<dbReference type="GO" id="GO:0006402">
    <property type="term" value="P:mRNA catabolic process"/>
    <property type="evidence" value="ECO:0007669"/>
    <property type="project" value="TreeGrafter"/>
</dbReference>
<sequence>MIYHVSLSASARKRLKKLRYSGNFNTEVFHRILRCLENGEPLPERTKDHQLHGEFANYRECHLGFNLLLLYKRNDEARVVTISDIGTHGELFGE</sequence>
<evidence type="ECO:0008006" key="5">
    <source>
        <dbReference type="Google" id="ProtNLM"/>
    </source>
</evidence>
<dbReference type="AlphaFoldDB" id="A0A1F6BTP0"/>
<feature type="active site" description="Proton donor" evidence="2">
    <location>
        <position position="88"/>
    </location>
</feature>
<dbReference type="PANTHER" id="PTHR40588">
    <property type="entry name" value="MRNA INTERFERASE TOXIN YAFQ"/>
    <property type="match status" value="1"/>
</dbReference>